<organism evidence="8 9">
    <name type="scientific">Phytophthora nicotianae</name>
    <name type="common">Potato buckeye rot agent</name>
    <name type="synonym">Phytophthora parasitica</name>
    <dbReference type="NCBI Taxonomy" id="4792"/>
    <lineage>
        <taxon>Eukaryota</taxon>
        <taxon>Sar</taxon>
        <taxon>Stramenopiles</taxon>
        <taxon>Oomycota</taxon>
        <taxon>Peronosporomycetes</taxon>
        <taxon>Peronosporales</taxon>
        <taxon>Peronosporaceae</taxon>
        <taxon>Phytophthora</taxon>
    </lineage>
</organism>
<evidence type="ECO:0000256" key="2">
    <source>
        <dbReference type="ARBA" id="ARBA00010400"/>
    </source>
</evidence>
<dbReference type="EMBL" id="LNFO01003862">
    <property type="protein sequence ID" value="KUF82027.1"/>
    <property type="molecule type" value="Genomic_DNA"/>
</dbReference>
<reference evidence="9 10" key="1">
    <citation type="submission" date="2015-11" db="EMBL/GenBank/DDBJ databases">
        <title>Genomes and virulence difference between two physiological races of Phytophthora nicotianae.</title>
        <authorList>
            <person name="Liu H."/>
            <person name="Ma X."/>
            <person name="Yu H."/>
            <person name="Fang D."/>
            <person name="Li Y."/>
            <person name="Wang X."/>
            <person name="Wang W."/>
            <person name="Dong Y."/>
            <person name="Xiao B."/>
        </authorList>
    </citation>
    <scope>NUCLEOTIDE SEQUENCE [LARGE SCALE GENOMIC DNA]</scope>
    <source>
        <strain evidence="9">race 0</strain>
        <strain evidence="8">Race 0</strain>
        <strain evidence="10">race 1</strain>
        <strain evidence="6">Race 1</strain>
    </source>
</reference>
<comment type="similarity">
    <text evidence="2 5">Belongs to the RxLR effector family.</text>
</comment>
<evidence type="ECO:0000256" key="1">
    <source>
        <dbReference type="ARBA" id="ARBA00004613"/>
    </source>
</evidence>
<comment type="caution">
    <text evidence="8">The sequence shown here is derived from an EMBL/GenBank/DDBJ whole genome shotgun (WGS) entry which is preliminary data.</text>
</comment>
<evidence type="ECO:0000256" key="4">
    <source>
        <dbReference type="ARBA" id="ARBA00022729"/>
    </source>
</evidence>
<keyword evidence="4 5" id="KW-0732">Signal</keyword>
<dbReference type="Proteomes" id="UP000052943">
    <property type="component" value="Unassembled WGS sequence"/>
</dbReference>
<dbReference type="EMBL" id="LNFP01003773">
    <property type="protein sequence ID" value="KUF80233.1"/>
    <property type="molecule type" value="Genomic_DNA"/>
</dbReference>
<accession>A0A0W8CM42</accession>
<evidence type="ECO:0000313" key="8">
    <source>
        <dbReference type="EMBL" id="KUF85230.1"/>
    </source>
</evidence>
<feature type="chain" id="PRO_5007439920" description="RxLR effector protein" evidence="5">
    <location>
        <begin position="21"/>
        <end position="120"/>
    </location>
</feature>
<dbReference type="InterPro" id="IPR031825">
    <property type="entry name" value="RXLR"/>
</dbReference>
<protein>
    <recommendedName>
        <fullName evidence="5">RxLR effector protein</fullName>
    </recommendedName>
</protein>
<dbReference type="Pfam" id="PF16810">
    <property type="entry name" value="RXLR"/>
    <property type="match status" value="1"/>
</dbReference>
<evidence type="ECO:0000256" key="3">
    <source>
        <dbReference type="ARBA" id="ARBA00022525"/>
    </source>
</evidence>
<name>A0A0W8CM42_PHYNI</name>
<proteinExistence type="inferred from homology"/>
<evidence type="ECO:0000313" key="6">
    <source>
        <dbReference type="EMBL" id="KUF80233.1"/>
    </source>
</evidence>
<feature type="signal peptide" evidence="5">
    <location>
        <begin position="1"/>
        <end position="20"/>
    </location>
</feature>
<evidence type="ECO:0000256" key="5">
    <source>
        <dbReference type="RuleBase" id="RU367124"/>
    </source>
</evidence>
<sequence length="120" mass="13917">MRLSRYLTVVAASLLVTCEAITTSIEFDQAKISKMTSPDSSSQRFMRNLRLADGDNESSEERTLTMEQTKELKALCKQLGFSYKKLLTKPNYAYKIPQEKLQEYHTKLNEFITRNKAQRK</sequence>
<comment type="domain">
    <text evidence="5">The RxLR-dEER motif acts to carry the protein into the host cell cytoplasm through binding to cell surface phosphatidylinositol-3-phosphate.</text>
</comment>
<dbReference type="GO" id="GO:0005576">
    <property type="term" value="C:extracellular region"/>
    <property type="evidence" value="ECO:0007669"/>
    <property type="project" value="UniProtKB-SubCell"/>
</dbReference>
<keyword evidence="3 5" id="KW-0964">Secreted</keyword>
<dbReference type="Proteomes" id="UP000054636">
    <property type="component" value="Unassembled WGS sequence"/>
</dbReference>
<evidence type="ECO:0000313" key="10">
    <source>
        <dbReference type="Proteomes" id="UP000054636"/>
    </source>
</evidence>
<dbReference type="AlphaFoldDB" id="A0A0W8CM42"/>
<evidence type="ECO:0000313" key="9">
    <source>
        <dbReference type="Proteomes" id="UP000052943"/>
    </source>
</evidence>
<evidence type="ECO:0000313" key="7">
    <source>
        <dbReference type="EMBL" id="KUF82027.1"/>
    </source>
</evidence>
<comment type="function">
    <text evidence="5">Effector that suppresses plant defense responses during pathogen infection.</text>
</comment>
<comment type="subcellular location">
    <subcellularLocation>
        <location evidence="1 5">Secreted</location>
    </subcellularLocation>
</comment>
<gene>
    <name evidence="7" type="ORF">AM587_10000649</name>
    <name evidence="8" type="ORF">AM587_10001789</name>
    <name evidence="6" type="ORF">AM588_10000689</name>
</gene>
<dbReference type="EMBL" id="LNFO01002589">
    <property type="protein sequence ID" value="KUF85230.1"/>
    <property type="molecule type" value="Genomic_DNA"/>
</dbReference>